<feature type="transmembrane region" description="Helical" evidence="1">
    <location>
        <begin position="12"/>
        <end position="30"/>
    </location>
</feature>
<proteinExistence type="predicted"/>
<dbReference type="Proteomes" id="UP000184522">
    <property type="component" value="Unassembled WGS sequence"/>
</dbReference>
<evidence type="ECO:0000256" key="1">
    <source>
        <dbReference type="SAM" id="Phobius"/>
    </source>
</evidence>
<dbReference type="RefSeq" id="WP_073081503.1">
    <property type="nucleotide sequence ID" value="NZ_FQWS01000001.1"/>
</dbReference>
<keyword evidence="1" id="KW-0472">Membrane</keyword>
<sequence>MTLLRKISSPSFVLLSFISLYVLGSSNIFSAHPSQFSNLITADVLLTIPFVYLILIRKTDIPKFTVVPVTIIGVVLASYIIPTEHQTVLRLFKTWVLPIIELGIISFVLFKVVKTIKYFHSIKTTKTDFFDLLKKTSSETFSKPISIFLATEIAVIYYGFIYWKKRALKPNEFTYHKTSGSVGLFIAFILIIAAETIGLHAILLESKPTIAWILTILSIYSLIQALGFVKSILKRPISIENDKLYLRYGIMKESIVDIKNIDKVEITSKDLEEKSETKKLSLLGNLESHNLILHFNEEQTMTSLYGMTKNYKSLAISIDQKECFKSEIEKVQQMLTNL</sequence>
<accession>A0A1M5JLN4</accession>
<dbReference type="STRING" id="1089305.SAMN05444148_0074"/>
<feature type="transmembrane region" description="Helical" evidence="1">
    <location>
        <begin position="36"/>
        <end position="55"/>
    </location>
</feature>
<gene>
    <name evidence="2" type="ORF">SAMN05444148_0074</name>
</gene>
<evidence type="ECO:0000313" key="3">
    <source>
        <dbReference type="Proteomes" id="UP000184522"/>
    </source>
</evidence>
<feature type="transmembrane region" description="Helical" evidence="1">
    <location>
        <begin position="145"/>
        <end position="163"/>
    </location>
</feature>
<feature type="transmembrane region" description="Helical" evidence="1">
    <location>
        <begin position="94"/>
        <end position="113"/>
    </location>
</feature>
<name>A0A1M5JLN4_9FLAO</name>
<keyword evidence="3" id="KW-1185">Reference proteome</keyword>
<feature type="transmembrane region" description="Helical" evidence="1">
    <location>
        <begin position="64"/>
        <end position="82"/>
    </location>
</feature>
<evidence type="ECO:0000313" key="2">
    <source>
        <dbReference type="EMBL" id="SHG41486.1"/>
    </source>
</evidence>
<dbReference type="EMBL" id="FQWS01000001">
    <property type="protein sequence ID" value="SHG41486.1"/>
    <property type="molecule type" value="Genomic_DNA"/>
</dbReference>
<keyword evidence="1" id="KW-1133">Transmembrane helix</keyword>
<evidence type="ECO:0008006" key="4">
    <source>
        <dbReference type="Google" id="ProtNLM"/>
    </source>
</evidence>
<reference evidence="3" key="1">
    <citation type="submission" date="2016-11" db="EMBL/GenBank/DDBJ databases">
        <authorList>
            <person name="Varghese N."/>
            <person name="Submissions S."/>
        </authorList>
    </citation>
    <scope>NUCLEOTIDE SEQUENCE [LARGE SCALE GENOMIC DNA]</scope>
    <source>
        <strain evidence="3">DSM 25330</strain>
    </source>
</reference>
<organism evidence="2 3">
    <name type="scientific">Winogradskyella jejuensis</name>
    <dbReference type="NCBI Taxonomy" id="1089305"/>
    <lineage>
        <taxon>Bacteria</taxon>
        <taxon>Pseudomonadati</taxon>
        <taxon>Bacteroidota</taxon>
        <taxon>Flavobacteriia</taxon>
        <taxon>Flavobacteriales</taxon>
        <taxon>Flavobacteriaceae</taxon>
        <taxon>Winogradskyella</taxon>
    </lineage>
</organism>
<keyword evidence="1" id="KW-0812">Transmembrane</keyword>
<dbReference type="AlphaFoldDB" id="A0A1M5JLN4"/>
<feature type="transmembrane region" description="Helical" evidence="1">
    <location>
        <begin position="210"/>
        <end position="229"/>
    </location>
</feature>
<protein>
    <recommendedName>
        <fullName evidence="4">Beta-carotene 15,15'-monooxygenase</fullName>
    </recommendedName>
</protein>
<feature type="transmembrane region" description="Helical" evidence="1">
    <location>
        <begin position="183"/>
        <end position="203"/>
    </location>
</feature>
<dbReference type="OrthoDB" id="979693at2"/>